<protein>
    <submittedName>
        <fullName evidence="2">Uncharacterized protein</fullName>
    </submittedName>
</protein>
<accession>A0A1H7PF35</accession>
<dbReference type="RefSeq" id="WP_074835695.1">
    <property type="nucleotide sequence ID" value="NZ_FOAT01000021.1"/>
</dbReference>
<feature type="compositionally biased region" description="Basic and acidic residues" evidence="1">
    <location>
        <begin position="11"/>
        <end position="21"/>
    </location>
</feature>
<name>A0A1H7PF35_RUMAL</name>
<organism evidence="2 3">
    <name type="scientific">Ruminococcus albus</name>
    <dbReference type="NCBI Taxonomy" id="1264"/>
    <lineage>
        <taxon>Bacteria</taxon>
        <taxon>Bacillati</taxon>
        <taxon>Bacillota</taxon>
        <taxon>Clostridia</taxon>
        <taxon>Eubacteriales</taxon>
        <taxon>Oscillospiraceae</taxon>
        <taxon>Ruminococcus</taxon>
    </lineage>
</organism>
<dbReference type="Proteomes" id="UP000186015">
    <property type="component" value="Unassembled WGS sequence"/>
</dbReference>
<evidence type="ECO:0000313" key="2">
    <source>
        <dbReference type="EMBL" id="SEL33895.1"/>
    </source>
</evidence>
<proteinExistence type="predicted"/>
<dbReference type="OrthoDB" id="1846244at2"/>
<dbReference type="EMBL" id="FOAT01000021">
    <property type="protein sequence ID" value="SEL33895.1"/>
    <property type="molecule type" value="Genomic_DNA"/>
</dbReference>
<evidence type="ECO:0000313" key="3">
    <source>
        <dbReference type="Proteomes" id="UP000186015"/>
    </source>
</evidence>
<dbReference type="AlphaFoldDB" id="A0A1H7PF35"/>
<feature type="compositionally biased region" description="Low complexity" evidence="1">
    <location>
        <begin position="22"/>
        <end position="32"/>
    </location>
</feature>
<sequence>MLTLTACGETNKADTTSEKPAETTTTTAASEEVTTEADAEVITEATEEITDTIEEVTTELAPAVPTELSDKYADLDNRSFKYNGKLFTVGVSTMQDLIDAGATIEKGSSSDDSEMNFDKEYKHKFRGQFPYGCLEYRLDGFGSHVELYFINPDESPRKVRDCVLAKISVRLDNVLTTGSLDGFSEKMEFAFDTSLTYDELVANSGEPTYEDHGYHYAVVSEKTPNHDSGYVFGFDSNNVFDGFEITWIP</sequence>
<reference evidence="2 3" key="1">
    <citation type="submission" date="2016-10" db="EMBL/GenBank/DDBJ databases">
        <authorList>
            <person name="de Groot N.N."/>
        </authorList>
    </citation>
    <scope>NUCLEOTIDE SEQUENCE [LARGE SCALE GENOMIC DNA]</scope>
    <source>
        <strain evidence="2 3">KH2T6</strain>
    </source>
</reference>
<feature type="region of interest" description="Disordered" evidence="1">
    <location>
        <begin position="1"/>
        <end position="36"/>
    </location>
</feature>
<evidence type="ECO:0000256" key="1">
    <source>
        <dbReference type="SAM" id="MobiDB-lite"/>
    </source>
</evidence>
<gene>
    <name evidence="2" type="ORF">SAMN05216469_1213</name>
</gene>